<gene>
    <name evidence="1" type="ORF">FHP91_05040</name>
</gene>
<evidence type="ECO:0000313" key="2">
    <source>
        <dbReference type="Proteomes" id="UP000319502"/>
    </source>
</evidence>
<name>A0A557R1I9_9RHOO</name>
<evidence type="ECO:0008006" key="3">
    <source>
        <dbReference type="Google" id="ProtNLM"/>
    </source>
</evidence>
<dbReference type="RefSeq" id="WP_144308527.1">
    <property type="nucleotide sequence ID" value="NZ_VMNK01000003.1"/>
</dbReference>
<comment type="caution">
    <text evidence="1">The sequence shown here is derived from an EMBL/GenBank/DDBJ whole genome shotgun (WGS) entry which is preliminary data.</text>
</comment>
<dbReference type="EMBL" id="VMNK01000003">
    <property type="protein sequence ID" value="TVO59018.1"/>
    <property type="molecule type" value="Genomic_DNA"/>
</dbReference>
<protein>
    <recommendedName>
        <fullName evidence="3">Phage late control D family protein</fullName>
    </recommendedName>
</protein>
<sequence length="380" mass="40468">MSSSAIHLSLLIGPVIPIPVPAMMIDALESVTATTSAGAASGFQLRFKVNSKSELNTIFLIAVGQNTSAGTPPLRVVLIVTLGGRPQPLFDGVVTNVEVQAGSQGQPGSITVTGEDLSKVMDMIDFSGLPYPAMPLEARFALICAKYAAFGIIPLPIPAFFPDVPIPIQRIPAQQGTDLAYIQQMAEEVGHVFYIEPGEVPMTNIAYFGPEIKVGPPQPALNIDMDAHTNVESLNFSFDPTKGVLPIVFIQNQMTRVPIPIPIPNLNPLQPPLGVLSTPLANIRMMKDTASMNPMQAISRGLAEAKKSQDSVSGSGSLDVLRYGRMLKARKLVGVRGAGVAYDGLYYVSSVTSTLKRGEFKQSFSLTRNGLISITPTVPA</sequence>
<organism evidence="1 2">
    <name type="scientific">Denitromonas halophila</name>
    <dbReference type="NCBI Taxonomy" id="1629404"/>
    <lineage>
        <taxon>Bacteria</taxon>
        <taxon>Pseudomonadati</taxon>
        <taxon>Pseudomonadota</taxon>
        <taxon>Betaproteobacteria</taxon>
        <taxon>Rhodocyclales</taxon>
        <taxon>Zoogloeaceae</taxon>
        <taxon>Denitromonas</taxon>
    </lineage>
</organism>
<keyword evidence="2" id="KW-1185">Reference proteome</keyword>
<reference evidence="1 2" key="1">
    <citation type="submission" date="2019-07" db="EMBL/GenBank/DDBJ databases">
        <title>The pathways for chlorine oxyanion respiration interact through the shared metabolite chlorate.</title>
        <authorList>
            <person name="Barnum T.P."/>
            <person name="Cheng Y."/>
            <person name="Hill K.A."/>
            <person name="Lucas L.N."/>
            <person name="Carlson H.K."/>
            <person name="Coates J.D."/>
        </authorList>
    </citation>
    <scope>NUCLEOTIDE SEQUENCE [LARGE SCALE GENOMIC DNA]</scope>
    <source>
        <strain evidence="1 2">SFB-3</strain>
    </source>
</reference>
<dbReference type="Proteomes" id="UP000319502">
    <property type="component" value="Unassembled WGS sequence"/>
</dbReference>
<proteinExistence type="predicted"/>
<evidence type="ECO:0000313" key="1">
    <source>
        <dbReference type="EMBL" id="TVO59018.1"/>
    </source>
</evidence>
<accession>A0A557R1I9</accession>
<dbReference type="AlphaFoldDB" id="A0A557R1I9"/>
<dbReference type="OrthoDB" id="262740at2"/>